<accession>A0AA86PH32</accession>
<reference evidence="1" key="1">
    <citation type="submission" date="2023-06" db="EMBL/GenBank/DDBJ databases">
        <authorList>
            <person name="Kurt Z."/>
        </authorList>
    </citation>
    <scope>NUCLEOTIDE SEQUENCE</scope>
</reference>
<protein>
    <submittedName>
        <fullName evidence="1">Uncharacterized protein</fullName>
    </submittedName>
</protein>
<evidence type="ECO:0000313" key="1">
    <source>
        <dbReference type="EMBL" id="CAI9938181.1"/>
    </source>
</evidence>
<proteinExistence type="predicted"/>
<dbReference type="EMBL" id="CAXDID020000025">
    <property type="protein sequence ID" value="CAL5990391.1"/>
    <property type="molecule type" value="Genomic_DNA"/>
</dbReference>
<dbReference type="EMBL" id="CAXDID020000048">
    <property type="protein sequence ID" value="CAL6004120.1"/>
    <property type="molecule type" value="Genomic_DNA"/>
</dbReference>
<evidence type="ECO:0000313" key="4">
    <source>
        <dbReference type="Proteomes" id="UP001642409"/>
    </source>
</evidence>
<comment type="caution">
    <text evidence="1">The sequence shown here is derived from an EMBL/GenBank/DDBJ whole genome shotgun (WGS) entry which is preliminary data.</text>
</comment>
<evidence type="ECO:0000313" key="2">
    <source>
        <dbReference type="EMBL" id="CAL5990391.1"/>
    </source>
</evidence>
<gene>
    <name evidence="2" type="ORF">HINF_LOCUS11319</name>
    <name evidence="3" type="ORF">HINF_LOCUS18733</name>
    <name evidence="1" type="ORF">HINF_LOCUS25826</name>
</gene>
<dbReference type="Proteomes" id="UP001642409">
    <property type="component" value="Unassembled WGS sequence"/>
</dbReference>
<dbReference type="EMBL" id="CATOUU010000654">
    <property type="protein sequence ID" value="CAI9938181.1"/>
    <property type="molecule type" value="Genomic_DNA"/>
</dbReference>
<evidence type="ECO:0000313" key="3">
    <source>
        <dbReference type="EMBL" id="CAL6004120.1"/>
    </source>
</evidence>
<reference evidence="2 4" key="2">
    <citation type="submission" date="2024-07" db="EMBL/GenBank/DDBJ databases">
        <authorList>
            <person name="Akdeniz Z."/>
        </authorList>
    </citation>
    <scope>NUCLEOTIDE SEQUENCE [LARGE SCALE GENOMIC DNA]</scope>
</reference>
<organism evidence="1">
    <name type="scientific">Hexamita inflata</name>
    <dbReference type="NCBI Taxonomy" id="28002"/>
    <lineage>
        <taxon>Eukaryota</taxon>
        <taxon>Metamonada</taxon>
        <taxon>Diplomonadida</taxon>
        <taxon>Hexamitidae</taxon>
        <taxon>Hexamitinae</taxon>
        <taxon>Hexamita</taxon>
    </lineage>
</organism>
<keyword evidence="4" id="KW-1185">Reference proteome</keyword>
<sequence length="174" mass="20488">MGGAPVTAIDLKTYVNMMQASATSKLQSYSNKILTAQFYQSLEESITLPQKLKIQEDIRNIRSAEILQLVILKANYFRDQIDYIIQKNISLDLGKCMWFFAEAMEKYQLQPTQFIQFLRQHNIIVDEKLKKLFEYEVTDQQLQNQQSKFKEQVSPNVEVQIEDDLKEEKFNDTY</sequence>
<name>A0AA86PH32_9EUKA</name>
<dbReference type="AlphaFoldDB" id="A0AA86PH32"/>